<dbReference type="PANTHER" id="PTHR38035:SF1">
    <property type="entry name" value="ANCILLARY SECYEG TRANSLOCON SUBUNIT"/>
    <property type="match status" value="1"/>
</dbReference>
<organism evidence="11 12">
    <name type="scientific">Taylorella equigenitalis (strain MCE9)</name>
    <dbReference type="NCBI Taxonomy" id="937774"/>
    <lineage>
        <taxon>Bacteria</taxon>
        <taxon>Pseudomonadati</taxon>
        <taxon>Pseudomonadota</taxon>
        <taxon>Betaproteobacteria</taxon>
        <taxon>Burkholderiales</taxon>
        <taxon>Alcaligenaceae</taxon>
        <taxon>Taylorella</taxon>
    </lineage>
</organism>
<sequence length="214" mass="24572">MAYDLEEQEKIDQIKSWWASYGNIVTTLLTLIAVAYLAFQGYQWYENRQAKKSLIYYDIVYSVSQNFNPQSSDIKRLEEAIKVLKDDFSSSAYTDRAILIASNIYFKNKDLASSALNLNWVLDNSDDVGIKETAKLNLSSVLLAQGEIQKAKDLLKNPSDDFKALFDDRLADIYMSEGKKEEAFKIWKSLLQIKTLDENFLEVINMKLKVYGAE</sequence>
<evidence type="ECO:0000313" key="12">
    <source>
        <dbReference type="Proteomes" id="UP000007472"/>
    </source>
</evidence>
<evidence type="ECO:0000256" key="9">
    <source>
        <dbReference type="SAM" id="Phobius"/>
    </source>
</evidence>
<feature type="transmembrane region" description="Helical" evidence="9">
    <location>
        <begin position="20"/>
        <end position="39"/>
    </location>
</feature>
<evidence type="ECO:0000256" key="6">
    <source>
        <dbReference type="ARBA" id="ARBA00023186"/>
    </source>
</evidence>
<reference evidence="11 12" key="1">
    <citation type="journal article" date="2011" name="J. Bacteriol.">
        <title>Genome sequence of Taylorella equigenitalis MCE9, the causative agent of contagious equine metritis.</title>
        <authorList>
            <person name="Hebert L."/>
            <person name="Moumen B."/>
            <person name="Duquesne F."/>
            <person name="Breuil M.F."/>
            <person name="Laugier C."/>
            <person name="Batto J.M."/>
            <person name="Renault P."/>
            <person name="Petry S."/>
        </authorList>
    </citation>
    <scope>NUCLEOTIDE SEQUENCE [LARGE SCALE GENOMIC DNA]</scope>
    <source>
        <strain evidence="11 12">MCE9</strain>
    </source>
</reference>
<dbReference type="InterPro" id="IPR018704">
    <property type="entry name" value="SecYEG/CpoB_TPR"/>
</dbReference>
<keyword evidence="2" id="KW-1003">Cell membrane</keyword>
<dbReference type="EMBL" id="CP002456">
    <property type="protein sequence ID" value="ADU92443.1"/>
    <property type="molecule type" value="Genomic_DNA"/>
</dbReference>
<dbReference type="InterPro" id="IPR011990">
    <property type="entry name" value="TPR-like_helical_dom_sf"/>
</dbReference>
<protein>
    <recommendedName>
        <fullName evidence="8">Ancillary SecYEG translocon subunit</fullName>
    </recommendedName>
</protein>
<evidence type="ECO:0000313" key="11">
    <source>
        <dbReference type="EMBL" id="ADU92443.1"/>
    </source>
</evidence>
<comment type="similarity">
    <text evidence="7">Belongs to the YfgM family.</text>
</comment>
<gene>
    <name evidence="11" type="ordered locus">TEQUI_1531</name>
</gene>
<dbReference type="InterPro" id="IPR026039">
    <property type="entry name" value="YfgM"/>
</dbReference>
<comment type="subcellular location">
    <subcellularLocation>
        <location evidence="1">Cell membrane</location>
        <topology evidence="1">Single-pass type II membrane protein</topology>
    </subcellularLocation>
</comment>
<keyword evidence="3 9" id="KW-0812">Transmembrane</keyword>
<evidence type="ECO:0000256" key="5">
    <source>
        <dbReference type="ARBA" id="ARBA00023136"/>
    </source>
</evidence>
<evidence type="ECO:0000256" key="8">
    <source>
        <dbReference type="ARBA" id="ARBA00024235"/>
    </source>
</evidence>
<evidence type="ECO:0000256" key="3">
    <source>
        <dbReference type="ARBA" id="ARBA00022692"/>
    </source>
</evidence>
<keyword evidence="6" id="KW-0143">Chaperone</keyword>
<proteinExistence type="inferred from homology"/>
<dbReference type="GO" id="GO:0044877">
    <property type="term" value="F:protein-containing complex binding"/>
    <property type="evidence" value="ECO:0007669"/>
    <property type="project" value="InterPro"/>
</dbReference>
<keyword evidence="5 9" id="KW-0472">Membrane</keyword>
<accession>A0A654KJ18</accession>
<dbReference type="KEGG" id="teq:TEQUI_1531"/>
<dbReference type="GO" id="GO:0005886">
    <property type="term" value="C:plasma membrane"/>
    <property type="evidence" value="ECO:0007669"/>
    <property type="project" value="UniProtKB-SubCell"/>
</dbReference>
<evidence type="ECO:0000256" key="4">
    <source>
        <dbReference type="ARBA" id="ARBA00022989"/>
    </source>
</evidence>
<dbReference type="SUPFAM" id="SSF48452">
    <property type="entry name" value="TPR-like"/>
    <property type="match status" value="1"/>
</dbReference>
<dbReference type="PANTHER" id="PTHR38035">
    <property type="entry name" value="UPF0070 PROTEIN YFGM"/>
    <property type="match status" value="1"/>
</dbReference>
<dbReference type="Gene3D" id="1.25.40.10">
    <property type="entry name" value="Tetratricopeptide repeat domain"/>
    <property type="match status" value="1"/>
</dbReference>
<keyword evidence="4 9" id="KW-1133">Transmembrane helix</keyword>
<dbReference type="AlphaFoldDB" id="A0A654KJ18"/>
<evidence type="ECO:0000256" key="2">
    <source>
        <dbReference type="ARBA" id="ARBA00022475"/>
    </source>
</evidence>
<feature type="domain" description="Ancillary SecYEG translocon subunit/Cell division coordinator CpoB TPR" evidence="10">
    <location>
        <begin position="15"/>
        <end position="209"/>
    </location>
</feature>
<evidence type="ECO:0000259" key="10">
    <source>
        <dbReference type="Pfam" id="PF09976"/>
    </source>
</evidence>
<dbReference type="Pfam" id="PF09976">
    <property type="entry name" value="TPR_21"/>
    <property type="match status" value="1"/>
</dbReference>
<name>A0A654KJ18_TAYEM</name>
<dbReference type="Proteomes" id="UP000007472">
    <property type="component" value="Chromosome"/>
</dbReference>
<evidence type="ECO:0000256" key="7">
    <source>
        <dbReference type="ARBA" id="ARBA00024197"/>
    </source>
</evidence>
<evidence type="ECO:0000256" key="1">
    <source>
        <dbReference type="ARBA" id="ARBA00004401"/>
    </source>
</evidence>